<evidence type="ECO:0000313" key="1">
    <source>
        <dbReference type="EMBL" id="CAJ0585915.1"/>
    </source>
</evidence>
<accession>A0AA36DDU7</accession>
<dbReference type="AlphaFoldDB" id="A0AA36DDU7"/>
<dbReference type="Proteomes" id="UP001177023">
    <property type="component" value="Unassembled WGS sequence"/>
</dbReference>
<name>A0AA36DDU7_9BILA</name>
<dbReference type="EMBL" id="CATQJA010002706">
    <property type="protein sequence ID" value="CAJ0585915.1"/>
    <property type="molecule type" value="Genomic_DNA"/>
</dbReference>
<dbReference type="SUPFAM" id="SSF55486">
    <property type="entry name" value="Metalloproteases ('zincins'), catalytic domain"/>
    <property type="match status" value="1"/>
</dbReference>
<sequence length="141" mass="16338">MRFKNTKDLLKHEMMHALGFGTVNPISTQESCAEELDFSQRAGEYVVSAFGCKNVAGILADDRRKTHLMESIYHDEMMTPYLSEKRNYFSNISAMILEDTHLNSGQWYKVNYRSIQKEAFRFVRENQQLCARLEKAASKLS</sequence>
<protein>
    <recommendedName>
        <fullName evidence="3">Leishmanolysin-like peptidase</fullName>
    </recommendedName>
</protein>
<organism evidence="1 2">
    <name type="scientific">Mesorhabditis spiculigera</name>
    <dbReference type="NCBI Taxonomy" id="96644"/>
    <lineage>
        <taxon>Eukaryota</taxon>
        <taxon>Metazoa</taxon>
        <taxon>Ecdysozoa</taxon>
        <taxon>Nematoda</taxon>
        <taxon>Chromadorea</taxon>
        <taxon>Rhabditida</taxon>
        <taxon>Rhabditina</taxon>
        <taxon>Rhabditomorpha</taxon>
        <taxon>Rhabditoidea</taxon>
        <taxon>Rhabditidae</taxon>
        <taxon>Mesorhabditinae</taxon>
        <taxon>Mesorhabditis</taxon>
    </lineage>
</organism>
<proteinExistence type="predicted"/>
<gene>
    <name evidence="1" type="ORF">MSPICULIGERA_LOCUS23925</name>
</gene>
<evidence type="ECO:0008006" key="3">
    <source>
        <dbReference type="Google" id="ProtNLM"/>
    </source>
</evidence>
<reference evidence="1" key="1">
    <citation type="submission" date="2023-06" db="EMBL/GenBank/DDBJ databases">
        <authorList>
            <person name="Delattre M."/>
        </authorList>
    </citation>
    <scope>NUCLEOTIDE SEQUENCE</scope>
    <source>
        <strain evidence="1">AF72</strain>
    </source>
</reference>
<evidence type="ECO:0000313" key="2">
    <source>
        <dbReference type="Proteomes" id="UP001177023"/>
    </source>
</evidence>
<dbReference type="Gene3D" id="3.90.132.10">
    <property type="entry name" value="Leishmanolysin , domain 2"/>
    <property type="match status" value="1"/>
</dbReference>
<feature type="non-terminal residue" evidence="1">
    <location>
        <position position="141"/>
    </location>
</feature>
<keyword evidence="2" id="KW-1185">Reference proteome</keyword>
<comment type="caution">
    <text evidence="1">The sequence shown here is derived from an EMBL/GenBank/DDBJ whole genome shotgun (WGS) entry which is preliminary data.</text>
</comment>